<dbReference type="Proteomes" id="UP000068243">
    <property type="component" value="Unassembled WGS sequence"/>
</dbReference>
<evidence type="ECO:0000313" key="11">
    <source>
        <dbReference type="Proteomes" id="UP000068243"/>
    </source>
</evidence>
<evidence type="ECO:0000256" key="1">
    <source>
        <dbReference type="ARBA" id="ARBA00004141"/>
    </source>
</evidence>
<dbReference type="GO" id="GO:0006465">
    <property type="term" value="P:signal peptide processing"/>
    <property type="evidence" value="ECO:0007669"/>
    <property type="project" value="TreeGrafter"/>
</dbReference>
<dbReference type="InterPro" id="IPR022764">
    <property type="entry name" value="Peptidase_S54_rhomboid_dom"/>
</dbReference>
<keyword evidence="6 8" id="KW-0472">Membrane</keyword>
<dbReference type="Pfam" id="PF01694">
    <property type="entry name" value="Rhomboid"/>
    <property type="match status" value="1"/>
</dbReference>
<dbReference type="OrthoDB" id="10260614at2759"/>
<comment type="similarity">
    <text evidence="2">Belongs to the peptidase S54 family.</text>
</comment>
<comment type="subcellular location">
    <subcellularLocation>
        <location evidence="1">Membrane</location>
        <topology evidence="1">Multi-pass membrane protein</topology>
    </subcellularLocation>
</comment>
<dbReference type="GO" id="GO:0004252">
    <property type="term" value="F:serine-type endopeptidase activity"/>
    <property type="evidence" value="ECO:0007669"/>
    <property type="project" value="InterPro"/>
</dbReference>
<feature type="transmembrane region" description="Helical" evidence="8">
    <location>
        <begin position="446"/>
        <end position="465"/>
    </location>
</feature>
<evidence type="ECO:0000313" key="10">
    <source>
        <dbReference type="EMBL" id="GAQ41347.1"/>
    </source>
</evidence>
<dbReference type="GO" id="GO:0016020">
    <property type="term" value="C:membrane"/>
    <property type="evidence" value="ECO:0007669"/>
    <property type="project" value="UniProtKB-SubCell"/>
</dbReference>
<dbReference type="VEuPathDB" id="FungiDB:An08g00670"/>
<dbReference type="InterPro" id="IPR050925">
    <property type="entry name" value="Rhomboid_protease_S54"/>
</dbReference>
<dbReference type="EMBL" id="BCMY01000006">
    <property type="protein sequence ID" value="GAQ41347.1"/>
    <property type="molecule type" value="Genomic_DNA"/>
</dbReference>
<dbReference type="SUPFAM" id="SSF144091">
    <property type="entry name" value="Rhomboid-like"/>
    <property type="match status" value="1"/>
</dbReference>
<evidence type="ECO:0000256" key="6">
    <source>
        <dbReference type="ARBA" id="ARBA00023136"/>
    </source>
</evidence>
<feature type="region of interest" description="Disordered" evidence="7">
    <location>
        <begin position="92"/>
        <end position="115"/>
    </location>
</feature>
<evidence type="ECO:0000256" key="5">
    <source>
        <dbReference type="ARBA" id="ARBA00022989"/>
    </source>
</evidence>
<name>A0A117DZQ0_ASPNG</name>
<feature type="transmembrane region" description="Helical" evidence="8">
    <location>
        <begin position="513"/>
        <end position="530"/>
    </location>
</feature>
<dbReference type="VEuPathDB" id="FungiDB:M747DRAFT_329033"/>
<dbReference type="OMA" id="PAWRMLN"/>
<reference evidence="11" key="1">
    <citation type="journal article" date="2016" name="Genome Announc.">
        <title>Draft genome sequence of Aspergillus niger strain An76.</title>
        <authorList>
            <person name="Gong W."/>
            <person name="Cheng Z."/>
            <person name="Zhang H."/>
            <person name="Liu L."/>
            <person name="Gao P."/>
            <person name="Wang L."/>
        </authorList>
    </citation>
    <scope>NUCLEOTIDE SEQUENCE [LARGE SCALE GENOMIC DNA]</scope>
    <source>
        <strain evidence="11">An76</strain>
    </source>
</reference>
<dbReference type="Gene3D" id="1.20.1540.10">
    <property type="entry name" value="Rhomboid-like"/>
    <property type="match status" value="1"/>
</dbReference>
<evidence type="ECO:0000256" key="8">
    <source>
        <dbReference type="SAM" id="Phobius"/>
    </source>
</evidence>
<feature type="compositionally biased region" description="Polar residues" evidence="7">
    <location>
        <begin position="98"/>
        <end position="115"/>
    </location>
</feature>
<dbReference type="PANTHER" id="PTHR43731">
    <property type="entry name" value="RHOMBOID PROTEASE"/>
    <property type="match status" value="1"/>
</dbReference>
<dbReference type="VEuPathDB" id="FungiDB:ASPNIDRAFT2_1188498"/>
<dbReference type="FunFam" id="1.20.1540.10:FF:000012">
    <property type="entry name" value="Rhomboid family protein"/>
    <property type="match status" value="1"/>
</dbReference>
<dbReference type="PaxDb" id="5061-CADANGAP00006263"/>
<dbReference type="InterPro" id="IPR035952">
    <property type="entry name" value="Rhomboid-like_sf"/>
</dbReference>
<feature type="domain" description="Peptidase S54 rhomboid" evidence="9">
    <location>
        <begin position="408"/>
        <end position="558"/>
    </location>
</feature>
<keyword evidence="3 8" id="KW-0812">Transmembrane</keyword>
<dbReference type="PANTHER" id="PTHR43731:SF14">
    <property type="entry name" value="PRESENILIN-ASSOCIATED RHOMBOID-LIKE PROTEIN, MITOCHONDRIAL"/>
    <property type="match status" value="1"/>
</dbReference>
<evidence type="ECO:0000256" key="4">
    <source>
        <dbReference type="ARBA" id="ARBA00022801"/>
    </source>
</evidence>
<evidence type="ECO:0000259" key="9">
    <source>
        <dbReference type="Pfam" id="PF01694"/>
    </source>
</evidence>
<evidence type="ECO:0000256" key="3">
    <source>
        <dbReference type="ARBA" id="ARBA00022692"/>
    </source>
</evidence>
<protein>
    <submittedName>
        <fullName evidence="10">Rhomboid family protein</fullName>
    </submittedName>
</protein>
<feature type="transmembrane region" description="Helical" evidence="8">
    <location>
        <begin position="329"/>
        <end position="347"/>
    </location>
</feature>
<sequence>MSNALGVAWRIPCPGLRASSWFAPSTSTSPLRSSAPLRLSASTNTLPWQPDNIARRLLSSWSNQSPVLSRQTTAPSSSLILIRSLHNTHSLRAKHPTTPDQPQEQGTHPRSTPFTTTELKTIFGPRTKLPPALANRVLAVLHGRRLLGTLDLNLPADIVRSVHPRSLELALKYLRANYPVDEDAAILARVEREMDEEEARNVQRYMPQGGEYGADVNGGAGASHNPSGKSVLEEVRTQNEAYLLAEQERKRQEWLSRGMQHDERVRRSFEKNSLALRNVDEKTALEIAPKDRQLADPKQRPVLAWVQKNYMAAEDLDFDLNKLTLRQRLLPSFAFLLLTLGLCYAYTMYYEPPATSDRLWPNIPRSAATVGTIIGINTAIFALWWFPPCWRLFNRYLISIPANPNPPLRLLGNIFSHQYPKHFISNMVFLWFIGTKLHDEIGRGEFLSLYIASGVVGSFVTLTAHCLMAQWTVSALGASGALSGVIAAYCTLNANETLQFFFLPEEWKKMLSVPGWSIITTMVALEAITLVRRLRGPHKLDHWAHMGGYLTGISWALCRPKTERKHPDGSGTWYRWLSSKN</sequence>
<feature type="transmembrane region" description="Helical" evidence="8">
    <location>
        <begin position="367"/>
        <end position="386"/>
    </location>
</feature>
<accession>A0A117DZQ0</accession>
<proteinExistence type="inferred from homology"/>
<dbReference type="VEuPathDB" id="FungiDB:ATCC64974_105950"/>
<organism evidence="10 11">
    <name type="scientific">Aspergillus niger</name>
    <dbReference type="NCBI Taxonomy" id="5061"/>
    <lineage>
        <taxon>Eukaryota</taxon>
        <taxon>Fungi</taxon>
        <taxon>Dikarya</taxon>
        <taxon>Ascomycota</taxon>
        <taxon>Pezizomycotina</taxon>
        <taxon>Eurotiomycetes</taxon>
        <taxon>Eurotiomycetidae</taxon>
        <taxon>Eurotiales</taxon>
        <taxon>Aspergillaceae</taxon>
        <taxon>Aspergillus</taxon>
        <taxon>Aspergillus subgen. Circumdati</taxon>
    </lineage>
</organism>
<comment type="caution">
    <text evidence="10">The sequence shown here is derived from an EMBL/GenBank/DDBJ whole genome shotgun (WGS) entry which is preliminary data.</text>
</comment>
<evidence type="ECO:0000256" key="2">
    <source>
        <dbReference type="ARBA" id="ARBA00009045"/>
    </source>
</evidence>
<gene>
    <name evidence="10" type="ORF">ABL_04087</name>
</gene>
<dbReference type="AlphaFoldDB" id="A0A117DZQ0"/>
<evidence type="ECO:0000256" key="7">
    <source>
        <dbReference type="SAM" id="MobiDB-lite"/>
    </source>
</evidence>
<keyword evidence="5 8" id="KW-1133">Transmembrane helix</keyword>
<keyword evidence="4" id="KW-0378">Hydrolase</keyword>